<dbReference type="Gene3D" id="2.60.40.1610">
    <property type="entry name" value="Domain of unknown function DUF1254"/>
    <property type="match status" value="1"/>
</dbReference>
<evidence type="ECO:0000313" key="2">
    <source>
        <dbReference type="EMBL" id="SDF01994.1"/>
    </source>
</evidence>
<reference evidence="2 3" key="1">
    <citation type="submission" date="2016-10" db="EMBL/GenBank/DDBJ databases">
        <authorList>
            <person name="de Groot N.N."/>
        </authorList>
    </citation>
    <scope>NUCLEOTIDE SEQUENCE [LARGE SCALE GENOMIC DNA]</scope>
    <source>
        <strain evidence="2 3">GAS232</strain>
    </source>
</reference>
<proteinExistence type="predicted"/>
<gene>
    <name evidence="2" type="ORF">SAMN05444167_1150</name>
</gene>
<name>A0A1G7HNZ9_9BACT</name>
<dbReference type="Proteomes" id="UP000182427">
    <property type="component" value="Chromosome I"/>
</dbReference>
<dbReference type="AlphaFoldDB" id="A0A1G7HNZ9"/>
<organism evidence="2 3">
    <name type="scientific">Terriglobus roseus</name>
    <dbReference type="NCBI Taxonomy" id="392734"/>
    <lineage>
        <taxon>Bacteria</taxon>
        <taxon>Pseudomonadati</taxon>
        <taxon>Acidobacteriota</taxon>
        <taxon>Terriglobia</taxon>
        <taxon>Terriglobales</taxon>
        <taxon>Acidobacteriaceae</taxon>
        <taxon>Terriglobus</taxon>
    </lineage>
</organism>
<keyword evidence="3" id="KW-1185">Reference proteome</keyword>
<dbReference type="EMBL" id="LT629690">
    <property type="protein sequence ID" value="SDF01994.1"/>
    <property type="molecule type" value="Genomic_DNA"/>
</dbReference>
<dbReference type="SUPFAM" id="SSF160935">
    <property type="entry name" value="VPA0735-like"/>
    <property type="match status" value="1"/>
</dbReference>
<protein>
    <recommendedName>
        <fullName evidence="1">DUF1254 domain-containing protein</fullName>
    </recommendedName>
</protein>
<evidence type="ECO:0000313" key="3">
    <source>
        <dbReference type="Proteomes" id="UP000182427"/>
    </source>
</evidence>
<dbReference type="InterPro" id="IPR010679">
    <property type="entry name" value="DUF1254"/>
</dbReference>
<dbReference type="Pfam" id="PF06863">
    <property type="entry name" value="DUF1254"/>
    <property type="match status" value="1"/>
</dbReference>
<dbReference type="PANTHER" id="PTHR36509:SF3">
    <property type="entry name" value="SIGNAL PEPTIDE PROTEIN"/>
    <property type="match status" value="1"/>
</dbReference>
<evidence type="ECO:0000259" key="1">
    <source>
        <dbReference type="Pfam" id="PF06863"/>
    </source>
</evidence>
<accession>A0A1G7HNZ9</accession>
<dbReference type="PANTHER" id="PTHR36509">
    <property type="entry name" value="BLL3101 PROTEIN"/>
    <property type="match status" value="1"/>
</dbReference>
<sequence length="222" mass="24286">MEKIVSKIALSIAAAFFMLSVSECEGQNKQATPVMSAQDTHGDVKESVLRARAVQAVVWGMPAVNYDLMLQEMLTKTASKQNEIVYWSRPMDWNNQTLTPNPDALYFMIFFNTRDAGPLVIDVPPADTGAFAANIDTVWQMPLEDAGLIGADLGKGGRYLVLPPGWKGTQPSGYITVQSDTFGGYALFRSNLSSHGDADIAKALAYGKRLKVYLLLTKVWSS</sequence>
<dbReference type="InterPro" id="IPR037050">
    <property type="entry name" value="DUF1254_sf"/>
</dbReference>
<feature type="domain" description="DUF1254" evidence="1">
    <location>
        <begin position="82"/>
        <end position="213"/>
    </location>
</feature>